<feature type="domain" description="Glycolipid transfer protein" evidence="2">
    <location>
        <begin position="77"/>
        <end position="216"/>
    </location>
</feature>
<dbReference type="Proteomes" id="UP001228049">
    <property type="component" value="Unassembled WGS sequence"/>
</dbReference>
<comment type="caution">
    <text evidence="3">The sequence shown here is derived from an EMBL/GenBank/DDBJ whole genome shotgun (WGS) entry which is preliminary data.</text>
</comment>
<dbReference type="GO" id="GO:0016020">
    <property type="term" value="C:membrane"/>
    <property type="evidence" value="ECO:0007669"/>
    <property type="project" value="TreeGrafter"/>
</dbReference>
<sequence length="330" mass="36847">MLALLLFFSSFWLPKGGERDCGSAGQPCLKSLRLKAVPPLVANEAPSLIKECPGQSFQAKLLLQYLKLSLSDADDVLLEPYLQSWDQLLKFMKSLGTMVSLFSGKVTEKVVLIQELSLKHSAKDHGKRSPLTPASFGLKTGAYRSLRSMVEAELKEGVVDYSRRSDSGCRTLLRLHRSLLWLKLMLEGLAKGPDADGQFKTPGELCRDAYIVALAPTTPCIMLTQYISPLRDAYIVALAPHHPCIMLTQYISPLRDAYIVALAPHHPWVLRQAAEFVFLALPERQYFLQLVCVQTQQEATPVLQIIINALELVHTQTQRTLAQHDMLELP</sequence>
<reference evidence="3" key="1">
    <citation type="submission" date="2023-04" db="EMBL/GenBank/DDBJ databases">
        <title>Chromosome-level genome of Chaenocephalus aceratus.</title>
        <authorList>
            <person name="Park H."/>
        </authorList>
    </citation>
    <scope>NUCLEOTIDE SEQUENCE</scope>
    <source>
        <strain evidence="3">DE</strain>
        <tissue evidence="3">Muscle</tissue>
    </source>
</reference>
<proteinExistence type="predicted"/>
<dbReference type="GO" id="GO:0005829">
    <property type="term" value="C:cytosol"/>
    <property type="evidence" value="ECO:0007669"/>
    <property type="project" value="TreeGrafter"/>
</dbReference>
<accession>A0AAD9BW95</accession>
<organism evidence="3 4">
    <name type="scientific">Dissostichus eleginoides</name>
    <name type="common">Patagonian toothfish</name>
    <name type="synonym">Dissostichus amissus</name>
    <dbReference type="NCBI Taxonomy" id="100907"/>
    <lineage>
        <taxon>Eukaryota</taxon>
        <taxon>Metazoa</taxon>
        <taxon>Chordata</taxon>
        <taxon>Craniata</taxon>
        <taxon>Vertebrata</taxon>
        <taxon>Euteleostomi</taxon>
        <taxon>Actinopterygii</taxon>
        <taxon>Neopterygii</taxon>
        <taxon>Teleostei</taxon>
        <taxon>Neoteleostei</taxon>
        <taxon>Acanthomorphata</taxon>
        <taxon>Eupercaria</taxon>
        <taxon>Perciformes</taxon>
        <taxon>Notothenioidei</taxon>
        <taxon>Nototheniidae</taxon>
        <taxon>Dissostichus</taxon>
    </lineage>
</organism>
<protein>
    <submittedName>
        <fullName evidence="3">Ceramide-1-phosphate transfer protein</fullName>
    </submittedName>
</protein>
<dbReference type="EMBL" id="JASDAP010000016">
    <property type="protein sequence ID" value="KAK1890426.1"/>
    <property type="molecule type" value="Genomic_DNA"/>
</dbReference>
<dbReference type="PANTHER" id="PTHR10219">
    <property type="entry name" value="GLYCOLIPID TRANSFER PROTEIN-RELATED"/>
    <property type="match status" value="1"/>
</dbReference>
<feature type="domain" description="Glycolipid transfer protein" evidence="2">
    <location>
        <begin position="254"/>
        <end position="292"/>
    </location>
</feature>
<dbReference type="SUPFAM" id="SSF110004">
    <property type="entry name" value="Glycolipid transfer protein, GLTP"/>
    <property type="match status" value="2"/>
</dbReference>
<dbReference type="GO" id="GO:1902387">
    <property type="term" value="F:ceramide 1-phosphate binding"/>
    <property type="evidence" value="ECO:0007669"/>
    <property type="project" value="TreeGrafter"/>
</dbReference>
<dbReference type="Gene3D" id="1.10.3520.10">
    <property type="entry name" value="Glycolipid transfer protein"/>
    <property type="match status" value="2"/>
</dbReference>
<name>A0AAD9BW95_DISEL</name>
<evidence type="ECO:0000313" key="4">
    <source>
        <dbReference type="Proteomes" id="UP001228049"/>
    </source>
</evidence>
<evidence type="ECO:0000256" key="1">
    <source>
        <dbReference type="SAM" id="SignalP"/>
    </source>
</evidence>
<evidence type="ECO:0000259" key="2">
    <source>
        <dbReference type="Pfam" id="PF08718"/>
    </source>
</evidence>
<evidence type="ECO:0000313" key="3">
    <source>
        <dbReference type="EMBL" id="KAK1890426.1"/>
    </source>
</evidence>
<dbReference type="GO" id="GO:1902388">
    <property type="term" value="F:ceramide 1-phosphate transfer activity"/>
    <property type="evidence" value="ECO:0007669"/>
    <property type="project" value="TreeGrafter"/>
</dbReference>
<dbReference type="Pfam" id="PF08718">
    <property type="entry name" value="GLTP"/>
    <property type="match status" value="2"/>
</dbReference>
<dbReference type="InterPro" id="IPR014830">
    <property type="entry name" value="Glycolipid_transfer_prot_dom"/>
</dbReference>
<dbReference type="PANTHER" id="PTHR10219:SF19">
    <property type="entry name" value="GLYCOLIPID TRANSFER PROTEIN DOMAIN-CONTAINING PROTEIN 2"/>
    <property type="match status" value="1"/>
</dbReference>
<keyword evidence="1" id="KW-0732">Signal</keyword>
<feature type="chain" id="PRO_5041954227" evidence="1">
    <location>
        <begin position="18"/>
        <end position="330"/>
    </location>
</feature>
<gene>
    <name evidence="3" type="ORF">KUDE01_015097</name>
</gene>
<feature type="signal peptide" evidence="1">
    <location>
        <begin position="1"/>
        <end position="17"/>
    </location>
</feature>
<dbReference type="AlphaFoldDB" id="A0AAD9BW95"/>
<keyword evidence="4" id="KW-1185">Reference proteome</keyword>
<dbReference type="InterPro" id="IPR036497">
    <property type="entry name" value="GLTP_sf"/>
</dbReference>